<proteinExistence type="predicted"/>
<name>A0A9N9CWW9_9GLOM</name>
<evidence type="ECO:0000313" key="2">
    <source>
        <dbReference type="Proteomes" id="UP000789759"/>
    </source>
</evidence>
<gene>
    <name evidence="1" type="ORF">CPELLU_LOCUS7591</name>
</gene>
<reference evidence="1" key="1">
    <citation type="submission" date="2021-06" db="EMBL/GenBank/DDBJ databases">
        <authorList>
            <person name="Kallberg Y."/>
            <person name="Tangrot J."/>
            <person name="Rosling A."/>
        </authorList>
    </citation>
    <scope>NUCLEOTIDE SEQUENCE</scope>
    <source>
        <strain evidence="1">FL966</strain>
    </source>
</reference>
<accession>A0A9N9CWW9</accession>
<dbReference type="AlphaFoldDB" id="A0A9N9CWW9"/>
<dbReference type="EMBL" id="CAJVQA010005141">
    <property type="protein sequence ID" value="CAG8614060.1"/>
    <property type="molecule type" value="Genomic_DNA"/>
</dbReference>
<keyword evidence="2" id="KW-1185">Reference proteome</keyword>
<organism evidence="1 2">
    <name type="scientific">Cetraspora pellucida</name>
    <dbReference type="NCBI Taxonomy" id="1433469"/>
    <lineage>
        <taxon>Eukaryota</taxon>
        <taxon>Fungi</taxon>
        <taxon>Fungi incertae sedis</taxon>
        <taxon>Mucoromycota</taxon>
        <taxon>Glomeromycotina</taxon>
        <taxon>Glomeromycetes</taxon>
        <taxon>Diversisporales</taxon>
        <taxon>Gigasporaceae</taxon>
        <taxon>Cetraspora</taxon>
    </lineage>
</organism>
<protein>
    <submittedName>
        <fullName evidence="1">6849_t:CDS:1</fullName>
    </submittedName>
</protein>
<sequence>MQLLWISNEEKLKNANSNNKHVGARKALFYLEAKEELVKWLNELHLAEIAITANKENNDNEDLAEIVDKNSFSAEELDLKD</sequence>
<dbReference type="Proteomes" id="UP000789759">
    <property type="component" value="Unassembled WGS sequence"/>
</dbReference>
<comment type="caution">
    <text evidence="1">The sequence shown here is derived from an EMBL/GenBank/DDBJ whole genome shotgun (WGS) entry which is preliminary data.</text>
</comment>
<evidence type="ECO:0000313" key="1">
    <source>
        <dbReference type="EMBL" id="CAG8614060.1"/>
    </source>
</evidence>
<dbReference type="OrthoDB" id="2444801at2759"/>